<evidence type="ECO:0000259" key="1">
    <source>
        <dbReference type="Pfam" id="PF00534"/>
    </source>
</evidence>
<dbReference type="PANTHER" id="PTHR45947">
    <property type="entry name" value="SULFOQUINOVOSYL TRANSFERASE SQD2"/>
    <property type="match status" value="1"/>
</dbReference>
<dbReference type="InterPro" id="IPR050194">
    <property type="entry name" value="Glycosyltransferase_grp1"/>
</dbReference>
<name>A0AAX3BFF1_9SPIR</name>
<dbReference type="KEGG" id="taqu:KDW03_03415"/>
<reference evidence="2" key="1">
    <citation type="submission" date="2021-04" db="EMBL/GenBank/DDBJ databases">
        <authorList>
            <person name="Postec A."/>
        </authorList>
    </citation>
    <scope>NUCLEOTIDE SEQUENCE</scope>
    <source>
        <strain evidence="2">F1F22</strain>
    </source>
</reference>
<sequence length="393" mass="44794">MRILYIWHAAVEPGFRRLLDTMSKEADVSLTLVTAHRWTESGRDQHWDNHTPSSYPAYGLLVAFRNHIRSFFFVNKFSIMRILLKTKPDIIYIKEEPYSLAAFQWVLFARIFSRKSRILIESDENLVLRQPLPYHWIERFVLHAIDGIACVPTDGIELYKAKGFQKKIYKTSYFVNETLFLPLEKKEASSYFPEVDTSLPAIGYVGRITEEKGIDTLLEAAKSLLSAGYRFHLYLLGSVNLSFQPTLATLLSDPLLENTVHLLKARPMEHLVYFYNLMDAIVLPSKTTSWWKEQFGRVIVESQACGTPVIGSSSGEIPHVVGDPSFVFEENNATALAEIMKKIVSQEISKPQISQKLRTLALSRFSLSSVARQKLAMMKDILTSPPASREKGR</sequence>
<dbReference type="RefSeq" id="WP_271435995.1">
    <property type="nucleotide sequence ID" value="NZ_CP073355.1"/>
</dbReference>
<gene>
    <name evidence="2" type="ORF">KDW03_03415</name>
</gene>
<dbReference type="PANTHER" id="PTHR45947:SF3">
    <property type="entry name" value="SULFOQUINOVOSYL TRANSFERASE SQD2"/>
    <property type="match status" value="1"/>
</dbReference>
<dbReference type="Pfam" id="PF00534">
    <property type="entry name" value="Glycos_transf_1"/>
    <property type="match status" value="1"/>
</dbReference>
<dbReference type="Proteomes" id="UP001056539">
    <property type="component" value="Chromosome"/>
</dbReference>
<dbReference type="InterPro" id="IPR001296">
    <property type="entry name" value="Glyco_trans_1"/>
</dbReference>
<reference evidence="2" key="2">
    <citation type="submission" date="2022-06" db="EMBL/GenBank/DDBJ databases">
        <title>Thermospira aquatica gen. nov., sp. nov.</title>
        <authorList>
            <person name="Ben Ali Gam Z."/>
            <person name="Labat M."/>
        </authorList>
    </citation>
    <scope>NUCLEOTIDE SEQUENCE</scope>
    <source>
        <strain evidence="2">F1F22</strain>
    </source>
</reference>
<dbReference type="EMBL" id="CP073355">
    <property type="protein sequence ID" value="URA10868.1"/>
    <property type="molecule type" value="Genomic_DNA"/>
</dbReference>
<keyword evidence="3" id="KW-1185">Reference proteome</keyword>
<dbReference type="Gene3D" id="3.40.50.2000">
    <property type="entry name" value="Glycogen Phosphorylase B"/>
    <property type="match status" value="2"/>
</dbReference>
<organism evidence="2 3">
    <name type="scientific">Thermospira aquatica</name>
    <dbReference type="NCBI Taxonomy" id="2828656"/>
    <lineage>
        <taxon>Bacteria</taxon>
        <taxon>Pseudomonadati</taxon>
        <taxon>Spirochaetota</taxon>
        <taxon>Spirochaetia</taxon>
        <taxon>Brevinematales</taxon>
        <taxon>Thermospiraceae</taxon>
        <taxon>Thermospira</taxon>
    </lineage>
</organism>
<dbReference type="AlphaFoldDB" id="A0AAX3BFF1"/>
<feature type="domain" description="Glycosyl transferase family 1" evidence="1">
    <location>
        <begin position="199"/>
        <end position="354"/>
    </location>
</feature>
<dbReference type="GO" id="GO:0016757">
    <property type="term" value="F:glycosyltransferase activity"/>
    <property type="evidence" value="ECO:0007669"/>
    <property type="project" value="InterPro"/>
</dbReference>
<evidence type="ECO:0000313" key="2">
    <source>
        <dbReference type="EMBL" id="URA10868.1"/>
    </source>
</evidence>
<evidence type="ECO:0000313" key="3">
    <source>
        <dbReference type="Proteomes" id="UP001056539"/>
    </source>
</evidence>
<protein>
    <submittedName>
        <fullName evidence="2">Glycosyltransferase</fullName>
    </submittedName>
</protein>
<proteinExistence type="predicted"/>
<accession>A0AAX3BFF1</accession>
<dbReference type="SUPFAM" id="SSF53756">
    <property type="entry name" value="UDP-Glycosyltransferase/glycogen phosphorylase"/>
    <property type="match status" value="1"/>
</dbReference>